<accession>A0A448WFW3</accession>
<feature type="compositionally biased region" description="Low complexity" evidence="1">
    <location>
        <begin position="200"/>
        <end position="211"/>
    </location>
</feature>
<dbReference type="Proteomes" id="UP000784294">
    <property type="component" value="Unassembled WGS sequence"/>
</dbReference>
<sequence length="835" mass="87115">MSAQLSSLEPIISPASNSLSSPSPQQTPLSSTSFGLASAKDNSESTAPLLADSSSSAVSTTPITTTTDSSALFLSPPGNAASHGLVGVPGSPLLRVPSPTAVVTTIATPTVSGTTPMTTVRLSSSLQTSPSSLFVTPIPTSLTTCSSPNSGLSTLASAAAASAAVTTSPAYCEIVSDVDLPSGVDTGPISIHPGDRNHYSSQQQQPFSPNSSPAPLLVSCTPLAGLSASTKLKFKALLFQQPVPNQCQSPSSPVCESTSFDALRSSPITTIATSTLLSTFPPQTLPLSSFPISSHQPKSSLGHTSTCLSSHLSSSSSSSRPSSSSPSLSISPSPVSTSTTPTTPSGVKSICQTPKRMAAMAATLAEVKQQQQRQQKNLTPPDLIGELNSSVSTSELPHFKFTSSIDAADTSLPPIIPSLESSASPPLLVSSEREFDPAVETCSGVQGSVSVPIQAPELEPSCPLTRAGTKRDASCLGVLAVVGDVPIRKASGSTTGPKLEPIATDSDSDASGTPDSLTEHSAPGSGSSSLGGTRKRARLARLARTQNQSTKSISAARPNGRISSRQAASQSYIKSPVSPTKLPLKSWHRNMRQVTLRYENEVEAGVELEKASRTASHEDLIGGLVLSSDLNDEDGATQKMELCGKLTELGKLDEIDKDTLTEEEKYREEEGDDGEKLIKEKRFLRDRTSELRAKAPEPQVKLECETEDVSVSMGTLNPEGHCMAVTVEVVSGPVELNVLRQPGRSSSSAPVLTLNAASIPNKLATELPFSHHSTTNTSSLAPIPLVPTLSGFPVITRESRPIESLPAANSSFGENGRRVLKEEMVSSFPTFYTRV</sequence>
<feature type="region of interest" description="Disordered" evidence="1">
    <location>
        <begin position="1"/>
        <end position="62"/>
    </location>
</feature>
<feature type="region of interest" description="Disordered" evidence="1">
    <location>
        <begin position="185"/>
        <end position="211"/>
    </location>
</feature>
<feature type="compositionally biased region" description="Low complexity" evidence="1">
    <location>
        <begin position="299"/>
        <end position="345"/>
    </location>
</feature>
<feature type="region of interest" description="Disordered" evidence="1">
    <location>
        <begin position="291"/>
        <end position="349"/>
    </location>
</feature>
<feature type="compositionally biased region" description="Low complexity" evidence="1">
    <location>
        <begin position="45"/>
        <end position="62"/>
    </location>
</feature>
<feature type="region of interest" description="Disordered" evidence="1">
    <location>
        <begin position="489"/>
        <end position="578"/>
    </location>
</feature>
<feature type="region of interest" description="Disordered" evidence="1">
    <location>
        <begin position="364"/>
        <end position="389"/>
    </location>
</feature>
<dbReference type="EMBL" id="CAAALY010009774">
    <property type="protein sequence ID" value="VEL10717.1"/>
    <property type="molecule type" value="Genomic_DNA"/>
</dbReference>
<evidence type="ECO:0000256" key="1">
    <source>
        <dbReference type="SAM" id="MobiDB-lite"/>
    </source>
</evidence>
<evidence type="ECO:0000313" key="2">
    <source>
        <dbReference type="EMBL" id="VEL10717.1"/>
    </source>
</evidence>
<comment type="caution">
    <text evidence="2">The sequence shown here is derived from an EMBL/GenBank/DDBJ whole genome shotgun (WGS) entry which is preliminary data.</text>
</comment>
<dbReference type="AlphaFoldDB" id="A0A448WFW3"/>
<protein>
    <submittedName>
        <fullName evidence="2">Uncharacterized protein</fullName>
    </submittedName>
</protein>
<gene>
    <name evidence="2" type="ORF">PXEA_LOCUS4157</name>
</gene>
<reference evidence="2" key="1">
    <citation type="submission" date="2018-11" db="EMBL/GenBank/DDBJ databases">
        <authorList>
            <consortium name="Pathogen Informatics"/>
        </authorList>
    </citation>
    <scope>NUCLEOTIDE SEQUENCE</scope>
</reference>
<organism evidence="2 3">
    <name type="scientific">Protopolystoma xenopodis</name>
    <dbReference type="NCBI Taxonomy" id="117903"/>
    <lineage>
        <taxon>Eukaryota</taxon>
        <taxon>Metazoa</taxon>
        <taxon>Spiralia</taxon>
        <taxon>Lophotrochozoa</taxon>
        <taxon>Platyhelminthes</taxon>
        <taxon>Monogenea</taxon>
        <taxon>Polyopisthocotylea</taxon>
        <taxon>Polystomatidea</taxon>
        <taxon>Polystomatidae</taxon>
        <taxon>Protopolystoma</taxon>
    </lineage>
</organism>
<name>A0A448WFW3_9PLAT</name>
<feature type="compositionally biased region" description="Low complexity" evidence="1">
    <location>
        <begin position="10"/>
        <end position="33"/>
    </location>
</feature>
<evidence type="ECO:0000313" key="3">
    <source>
        <dbReference type="Proteomes" id="UP000784294"/>
    </source>
</evidence>
<keyword evidence="3" id="KW-1185">Reference proteome</keyword>
<feature type="compositionally biased region" description="Polar residues" evidence="1">
    <location>
        <begin position="561"/>
        <end position="573"/>
    </location>
</feature>
<proteinExistence type="predicted"/>